<dbReference type="GO" id="GO:0045727">
    <property type="term" value="P:positive regulation of translation"/>
    <property type="evidence" value="ECO:0007669"/>
    <property type="project" value="TreeGrafter"/>
</dbReference>
<feature type="region of interest" description="Disordered" evidence="4">
    <location>
        <begin position="529"/>
        <end position="559"/>
    </location>
</feature>
<feature type="compositionally biased region" description="Basic and acidic residues" evidence="4">
    <location>
        <begin position="1750"/>
        <end position="1764"/>
    </location>
</feature>
<feature type="domain" description="HTH La-type RNA-binding" evidence="5">
    <location>
        <begin position="1241"/>
        <end position="1330"/>
    </location>
</feature>
<accession>A0A3L8T3H3</accession>
<feature type="region of interest" description="Disordered" evidence="4">
    <location>
        <begin position="1713"/>
        <end position="1880"/>
    </location>
</feature>
<dbReference type="Gene3D" id="1.10.10.10">
    <property type="entry name" value="Winged helix-like DNA-binding domain superfamily/Winged helix DNA-binding domain"/>
    <property type="match status" value="1"/>
</dbReference>
<evidence type="ECO:0000256" key="2">
    <source>
        <dbReference type="ARBA" id="ARBA00022884"/>
    </source>
</evidence>
<evidence type="ECO:0000256" key="3">
    <source>
        <dbReference type="PROSITE-ProRule" id="PRU00332"/>
    </source>
</evidence>
<dbReference type="GO" id="GO:0010494">
    <property type="term" value="C:cytoplasmic stress granule"/>
    <property type="evidence" value="ECO:0007669"/>
    <property type="project" value="TreeGrafter"/>
</dbReference>
<sequence>MGCCFSKELSNSTSEEKTSLLQKSVEEEAPKSRISKTLSSIFGTVESQDLHTVGRTVNGAAVTVGIEHVCSDDCAVSDSKSGFWDRKGKYLSYNSMGNTPHVSPRRTYSRPFSFFNSFSHLLKVSGTYGNLQTSEEKKDKIIKKRAPKNLNSNGQHVNNIENNNSTINNENVASQEHCLFDHVSNSHVPDIIDKSLQSEISLNRNSLEDYAVACDHSRQKETRVNVEDSKSDSLQKVSSSYREMSPTFSCLDVDNSQNVKDKEFYSICVVDAEDLKGDEEVPATVHEETAADVDNSAVTDEGMCTMARPLDRGKEFPMKQLAQVEAEFNSQKELFEYKKEDRSNLEIKDTKEYCSLDIQCSFDNLLTDSCQVHRLNTDSTVTDVLKAKVPGEIIPENQQEEVYTMGSAASLNESLHAACDSVKPMDAAGEDQYSPDSEKVKNSDCISNVLLNTGLSSSEKTEGSNHSDVVPLTRHPSSFVEQINTKQVVDNIGDNIKLSLELHEMDNVDRLDEEVCFLEPKSEVNSNVEKKTLDRTYGDSQTFSPASSEHHSSFEESLKEGEKCTVTVSHSCEALNMTETQLNLEEGSDFQTHIKGCTEIKTSSEASIHSGMEEDTCVSATELKGDLLEEAGNLSRTGSGISDGTVEPHAHNASRGEIFLKENSLECQVSQELLENKVCKYSNSGNKTSVSSVSVECEHINKIDMNSRQDEQQDLCSFHTVENQWSAETESAKIAGHVVESVKQTKFEGQLNESIDNKAENVNQNLDGNIADCDKGIFSCTKGLADSQNAPSDSTVPAATDSCMDRSVKLKGATKNLEDASKLLNIKDHNVLPELCQNACCHEHDKPAEEPELCYCASPEPEVGNTQVSVGPFTEERLGTHENSMCDVNECNLQNGEVNQYVSIHAEENLTGFGLSAENLEPFTRGNLEQLQAKTIELKNTSYILNTQMNDLTTSWEQMQPDHKIFSNKELGVCVDPKQVDKYAATPSYEIPGASPGAAGFQQGREQCMLGLMEDGSSDQKQSYDLERQNPHIEMWSHFINLQTGNADWTNQLLSDAVPSGNGEYLVGFLWNNAASNDTMKNDRLCIVNENFQNEPESLTSASYAVETYPYQLLAPEHAGTWGWHNKDELESTKVSELNPNAKVWGNHMLHLEASGATDGSVSKTWEEIPDQPPDSCTEGLDANGDGDKNHQNAVLTELPEPNAAVPGSEQADMNPLALDHSEYESMHETTQTGGNEQLQPEGQEDLRELLKKTLEFCLSRENLASDMYLISQMDSDQYVPIMTVANLDHVKKLSTDMDLIVEVLRSLPLVQVDEKGEKVRPNQNRCIVILREVPESTPIEAAYKNQKYCSLETGYKKCQSFAFYTDVFFSPSFPTSFSNHFPQEVEALFKGDNLPKFINCEFAYNDNWFITFESEADAQQAYRYLREEVKTFQGKPIKARIKAKAIAINTFLPKNGYRPLDMNLYTQQRYTTSFYIPPVYSPQQHFPLYSLIGPQTWSATHSYLDPSLVTPFPNTGFINGFTSPTFKPAASPLTTLRQYPPRNRQVHLSFNNTVVLPGTWGFHLLILVTPANLRILVKLNLVPKTRQPGQSRTRVQSATTSYSKREVGTGRMEQSSVDSSPGLGRGRQGSHICILSLRKNSYGYRKKREDKFTRGQTQSPPPPKPPSPSFELGLSSFPPLPGAAGNLKTEDLFENRLSSVVIGTSKERNINVDASTNTIPSGIPREPLPVSSTLPRTFERSPSPPQPTEDSKVVDKQQRETQSTERLSSSTLSTACKSVQVNGAAIELRKPSYAEICQRTTKDPPTLQPQKEQKPNTVACGKEEKKPTETIEKNREPPPAKSHPGQPKDQRRQSGRRSSPPAVGKRINKEQSTPPKSPQ</sequence>
<feature type="compositionally biased region" description="Basic and acidic residues" evidence="4">
    <location>
        <begin position="548"/>
        <end position="559"/>
    </location>
</feature>
<dbReference type="PANTHER" id="PTHR22792:SF43">
    <property type="entry name" value="LA-RELATED PROTEIN 4B"/>
    <property type="match status" value="1"/>
</dbReference>
<evidence type="ECO:0000313" key="6">
    <source>
        <dbReference type="EMBL" id="RLW11565.1"/>
    </source>
</evidence>
<dbReference type="GO" id="GO:0003730">
    <property type="term" value="F:mRNA 3'-UTR binding"/>
    <property type="evidence" value="ECO:0007669"/>
    <property type="project" value="TreeGrafter"/>
</dbReference>
<name>A0A3L8T3H3_CHLGU</name>
<dbReference type="InterPro" id="IPR036390">
    <property type="entry name" value="WH_DNA-bd_sf"/>
</dbReference>
<feature type="region of interest" description="Disordered" evidence="4">
    <location>
        <begin position="1650"/>
        <end position="1684"/>
    </location>
</feature>
<evidence type="ECO:0000256" key="4">
    <source>
        <dbReference type="SAM" id="MobiDB-lite"/>
    </source>
</evidence>
<dbReference type="InterPro" id="IPR006630">
    <property type="entry name" value="La_HTH"/>
</dbReference>
<keyword evidence="2 3" id="KW-0694">RNA-binding</keyword>
<feature type="region of interest" description="Disordered" evidence="4">
    <location>
        <begin position="1167"/>
        <end position="1193"/>
    </location>
</feature>
<keyword evidence="1" id="KW-0597">Phosphoprotein</keyword>
<proteinExistence type="predicted"/>
<evidence type="ECO:0000313" key="7">
    <source>
        <dbReference type="Proteomes" id="UP000276834"/>
    </source>
</evidence>
<feature type="compositionally biased region" description="Pro residues" evidence="4">
    <location>
        <begin position="1660"/>
        <end position="1669"/>
    </location>
</feature>
<comment type="caution">
    <text evidence="6">The sequence shown here is derived from an EMBL/GenBank/DDBJ whole genome shotgun (WGS) entry which is preliminary data.</text>
</comment>
<dbReference type="PANTHER" id="PTHR22792">
    <property type="entry name" value="LUPUS LA PROTEIN-RELATED"/>
    <property type="match status" value="1"/>
</dbReference>
<evidence type="ECO:0000259" key="5">
    <source>
        <dbReference type="PROSITE" id="PS50961"/>
    </source>
</evidence>
<dbReference type="InterPro" id="IPR036388">
    <property type="entry name" value="WH-like_DNA-bd_sf"/>
</dbReference>
<feature type="compositionally biased region" description="Low complexity" evidence="4">
    <location>
        <begin position="1765"/>
        <end position="1775"/>
    </location>
</feature>
<feature type="region of interest" description="Disordered" evidence="4">
    <location>
        <begin position="1586"/>
        <end position="1631"/>
    </location>
</feature>
<dbReference type="PROSITE" id="PS50961">
    <property type="entry name" value="HTH_LA"/>
    <property type="match status" value="1"/>
</dbReference>
<gene>
    <name evidence="6" type="ORF">DV515_00001362</name>
</gene>
<feature type="compositionally biased region" description="Basic and acidic residues" evidence="4">
    <location>
        <begin position="1822"/>
        <end position="1839"/>
    </location>
</feature>
<dbReference type="OrthoDB" id="10046764at2759"/>
<dbReference type="CDD" id="cd08036">
    <property type="entry name" value="LARP_5"/>
    <property type="match status" value="1"/>
</dbReference>
<evidence type="ECO:0000256" key="1">
    <source>
        <dbReference type="ARBA" id="ARBA00022553"/>
    </source>
</evidence>
<keyword evidence="7" id="KW-1185">Reference proteome</keyword>
<dbReference type="EMBL" id="QUSF01000003">
    <property type="protein sequence ID" value="RLW11565.1"/>
    <property type="molecule type" value="Genomic_DNA"/>
</dbReference>
<dbReference type="STRING" id="44316.ENSEGOP00005005833"/>
<dbReference type="InterPro" id="IPR045180">
    <property type="entry name" value="La_dom_prot"/>
</dbReference>
<dbReference type="Pfam" id="PF26088">
    <property type="entry name" value="RRM_LARP4"/>
    <property type="match status" value="1"/>
</dbReference>
<dbReference type="SUPFAM" id="SSF46785">
    <property type="entry name" value="Winged helix' DNA-binding domain"/>
    <property type="match status" value="1"/>
</dbReference>
<dbReference type="Proteomes" id="UP000276834">
    <property type="component" value="Unassembled WGS sequence"/>
</dbReference>
<dbReference type="GO" id="GO:0005829">
    <property type="term" value="C:cytosol"/>
    <property type="evidence" value="ECO:0007669"/>
    <property type="project" value="TreeGrafter"/>
</dbReference>
<organism evidence="6 7">
    <name type="scientific">Chloebia gouldiae</name>
    <name type="common">Gouldian finch</name>
    <name type="synonym">Erythrura gouldiae</name>
    <dbReference type="NCBI Taxonomy" id="44316"/>
    <lineage>
        <taxon>Eukaryota</taxon>
        <taxon>Metazoa</taxon>
        <taxon>Chordata</taxon>
        <taxon>Craniata</taxon>
        <taxon>Vertebrata</taxon>
        <taxon>Euteleostomi</taxon>
        <taxon>Archelosauria</taxon>
        <taxon>Archosauria</taxon>
        <taxon>Dinosauria</taxon>
        <taxon>Saurischia</taxon>
        <taxon>Theropoda</taxon>
        <taxon>Coelurosauria</taxon>
        <taxon>Aves</taxon>
        <taxon>Neognathae</taxon>
        <taxon>Neoaves</taxon>
        <taxon>Telluraves</taxon>
        <taxon>Australaves</taxon>
        <taxon>Passeriformes</taxon>
        <taxon>Passeroidea</taxon>
        <taxon>Passeridae</taxon>
        <taxon>Chloebia</taxon>
    </lineage>
</organism>
<dbReference type="Pfam" id="PF05383">
    <property type="entry name" value="La"/>
    <property type="match status" value="1"/>
</dbReference>
<dbReference type="SMART" id="SM00715">
    <property type="entry name" value="LA"/>
    <property type="match status" value="1"/>
</dbReference>
<feature type="compositionally biased region" description="Polar residues" evidence="4">
    <location>
        <begin position="1871"/>
        <end position="1880"/>
    </location>
</feature>
<reference evidence="6 7" key="1">
    <citation type="journal article" date="2018" name="Proc. R. Soc. B">
        <title>A non-coding region near Follistatin controls head colour polymorphism in the Gouldian finch.</title>
        <authorList>
            <person name="Toomey M.B."/>
            <person name="Marques C.I."/>
            <person name="Andrade P."/>
            <person name="Araujo P.M."/>
            <person name="Sabatino S."/>
            <person name="Gazda M.A."/>
            <person name="Afonso S."/>
            <person name="Lopes R.J."/>
            <person name="Corbo J.C."/>
            <person name="Carneiro M."/>
        </authorList>
    </citation>
    <scope>NUCLEOTIDE SEQUENCE [LARGE SCALE GENOMIC DNA]</scope>
    <source>
        <strain evidence="6">Red01</strain>
        <tissue evidence="6">Muscle</tissue>
    </source>
</reference>
<feature type="compositionally biased region" description="Polar residues" evidence="4">
    <location>
        <begin position="1588"/>
        <end position="1603"/>
    </location>
</feature>
<protein>
    <recommendedName>
        <fullName evidence="5">HTH La-type RNA-binding domain-containing protein</fullName>
    </recommendedName>
</protein>
<dbReference type="InterPro" id="IPR058699">
    <property type="entry name" value="RRM_LARP4/4B"/>
</dbReference>